<dbReference type="Gene3D" id="3.30.470.20">
    <property type="entry name" value="ATP-grasp fold, B domain"/>
    <property type="match status" value="2"/>
</dbReference>
<gene>
    <name evidence="3" type="ORF">CO003_01660</name>
</gene>
<dbReference type="SUPFAM" id="SSF50630">
    <property type="entry name" value="Acid proteases"/>
    <property type="match status" value="1"/>
</dbReference>
<name>A0A2M7IDN5_9BACT</name>
<dbReference type="PANTHER" id="PTHR21621:SF0">
    <property type="entry name" value="BETA-CITRYLGLUTAMATE SYNTHASE B-RELATED"/>
    <property type="match status" value="1"/>
</dbReference>
<dbReference type="InterPro" id="IPR039523">
    <property type="entry name" value="RimK-rel_E_lig_ATP-grasp"/>
</dbReference>
<evidence type="ECO:0000313" key="4">
    <source>
        <dbReference type="Proteomes" id="UP000231673"/>
    </source>
</evidence>
<protein>
    <recommendedName>
        <fullName evidence="2">ATP-grasp domain-containing protein</fullName>
    </recommendedName>
</protein>
<dbReference type="InterPro" id="IPR021109">
    <property type="entry name" value="Peptidase_aspartic_dom_sf"/>
</dbReference>
<organism evidence="3 4">
    <name type="scientific">Candidatus Portnoybacteria bacterium CG_4_8_14_3_um_filter_44_15</name>
    <dbReference type="NCBI Taxonomy" id="1974803"/>
    <lineage>
        <taxon>Bacteria</taxon>
        <taxon>Candidatus Portnoyibacteriota</taxon>
    </lineage>
</organism>
<comment type="caution">
    <text evidence="3">The sequence shown here is derived from an EMBL/GenBank/DDBJ whole genome shotgun (WGS) entry which is preliminary data.</text>
</comment>
<dbReference type="Pfam" id="PF14397">
    <property type="entry name" value="ATPgrasp_ST"/>
    <property type="match status" value="1"/>
</dbReference>
<dbReference type="EMBL" id="PFGW01000034">
    <property type="protein sequence ID" value="PIW74636.1"/>
    <property type="molecule type" value="Genomic_DNA"/>
</dbReference>
<accession>A0A2M7IDN5</accession>
<dbReference type="Gene3D" id="2.40.70.10">
    <property type="entry name" value="Acid Proteases"/>
    <property type="match status" value="1"/>
</dbReference>
<feature type="domain" description="ATP-grasp" evidence="2">
    <location>
        <begin position="41"/>
        <end position="299"/>
    </location>
</feature>
<reference evidence="4" key="1">
    <citation type="submission" date="2017-09" db="EMBL/GenBank/DDBJ databases">
        <title>Depth-based differentiation of microbial function through sediment-hosted aquifers and enrichment of novel symbionts in the deep terrestrial subsurface.</title>
        <authorList>
            <person name="Probst A.J."/>
            <person name="Ladd B."/>
            <person name="Jarett J.K."/>
            <person name="Geller-Mcgrath D.E."/>
            <person name="Sieber C.M.K."/>
            <person name="Emerson J.B."/>
            <person name="Anantharaman K."/>
            <person name="Thomas B.C."/>
            <person name="Malmstrom R."/>
            <person name="Stieglmeier M."/>
            <person name="Klingl A."/>
            <person name="Woyke T."/>
            <person name="Ryan C.M."/>
            <person name="Banfield J.F."/>
        </authorList>
    </citation>
    <scope>NUCLEOTIDE SEQUENCE [LARGE SCALE GENOMIC DNA]</scope>
</reference>
<dbReference type="GO" id="GO:0018169">
    <property type="term" value="F:ribosomal S6-glutamic acid ligase activity"/>
    <property type="evidence" value="ECO:0007669"/>
    <property type="project" value="TreeGrafter"/>
</dbReference>
<dbReference type="GO" id="GO:0005737">
    <property type="term" value="C:cytoplasm"/>
    <property type="evidence" value="ECO:0007669"/>
    <property type="project" value="TreeGrafter"/>
</dbReference>
<dbReference type="SUPFAM" id="SSF56059">
    <property type="entry name" value="Glutathione synthetase ATP-binding domain-like"/>
    <property type="match status" value="1"/>
</dbReference>
<dbReference type="PANTHER" id="PTHR21621">
    <property type="entry name" value="RIBOSOMAL PROTEIN S6 MODIFICATION PROTEIN"/>
    <property type="match status" value="1"/>
</dbReference>
<dbReference type="GO" id="GO:0046872">
    <property type="term" value="F:metal ion binding"/>
    <property type="evidence" value="ECO:0007669"/>
    <property type="project" value="InterPro"/>
</dbReference>
<dbReference type="PROSITE" id="PS50975">
    <property type="entry name" value="ATP_GRASP"/>
    <property type="match status" value="1"/>
</dbReference>
<dbReference type="GO" id="GO:0009432">
    <property type="term" value="P:SOS response"/>
    <property type="evidence" value="ECO:0007669"/>
    <property type="project" value="TreeGrafter"/>
</dbReference>
<keyword evidence="1" id="KW-0547">Nucleotide-binding</keyword>
<dbReference type="AlphaFoldDB" id="A0A2M7IDN5"/>
<dbReference type="Pfam" id="PF05618">
    <property type="entry name" value="Zn_protease"/>
    <property type="match status" value="1"/>
</dbReference>
<evidence type="ECO:0000313" key="3">
    <source>
        <dbReference type="EMBL" id="PIW74636.1"/>
    </source>
</evidence>
<evidence type="ECO:0000259" key="2">
    <source>
        <dbReference type="PROSITE" id="PS50975"/>
    </source>
</evidence>
<dbReference type="Proteomes" id="UP000231673">
    <property type="component" value="Unassembled WGS sequence"/>
</dbReference>
<dbReference type="InterPro" id="IPR008503">
    <property type="entry name" value="Asp_endopeptidase"/>
</dbReference>
<keyword evidence="1" id="KW-0067">ATP-binding</keyword>
<dbReference type="GO" id="GO:0005524">
    <property type="term" value="F:ATP binding"/>
    <property type="evidence" value="ECO:0007669"/>
    <property type="project" value="UniProtKB-UniRule"/>
</dbReference>
<evidence type="ECO:0000256" key="1">
    <source>
        <dbReference type="PROSITE-ProRule" id="PRU00409"/>
    </source>
</evidence>
<dbReference type="InterPro" id="IPR011761">
    <property type="entry name" value="ATP-grasp"/>
</dbReference>
<sequence length="441" mass="49565">MLNFLKKSEYVLGLNARNLSYLRPSNSRRALRIADNKLLAKRILSKAGLPVLETYGVISSYDDLKNFDWNNLPPTFVLKPNRGLGGEGIVIVYGRREKEPRPWVKANRKMVSIEDLRDHIRNILEGIYSLTGLPDAAFFEERVKLLKLLKPYSFRGIPDIRIIVYNSVPIIAEMRLPTEESGGKANLHLGGIGVGIDMGTGITTCSIQRDRLIEYVPGKRVPLRGIQIPDWQEVLRMAVYAQQATRIGFLGIDIAIDRDKGPVILELNVRPGLAIQIANQSPLKDRLQRIKGLKIKTISKGVKIAQDLFGGEIEEELEGISGRRVIGINEPIEILDANRNRHLTMAKIDTGAYRSTVCKNLAEKLGLDKVIGRKKVKGALGAEERPIINLSFVMDKRLVSTETFIADRSEMKYDIIVGRKDLKRFLVDPAKNVFMKKPKIL</sequence>
<proteinExistence type="predicted"/>